<dbReference type="InParanoid" id="A0A1Y1KES2"/>
<dbReference type="InterPro" id="IPR003165">
    <property type="entry name" value="Piwi"/>
</dbReference>
<dbReference type="Gene3D" id="3.40.50.2300">
    <property type="match status" value="1"/>
</dbReference>
<dbReference type="EMBL" id="GEZM01087215">
    <property type="protein sequence ID" value="JAV58835.1"/>
    <property type="molecule type" value="Transcribed_RNA"/>
</dbReference>
<evidence type="ECO:0000313" key="3">
    <source>
        <dbReference type="EMBL" id="KAB0792490.1"/>
    </source>
</evidence>
<keyword evidence="4" id="KW-1185">Reference proteome</keyword>
<protein>
    <recommendedName>
        <fullName evidence="1">Piwi domain-containing protein</fullName>
    </recommendedName>
</protein>
<feature type="domain" description="Piwi" evidence="1">
    <location>
        <begin position="350"/>
        <end position="620"/>
    </location>
</feature>
<dbReference type="InterPro" id="IPR036397">
    <property type="entry name" value="RNaseH_sf"/>
</dbReference>
<dbReference type="OrthoDB" id="6703952at2759"/>
<reference evidence="2" key="1">
    <citation type="journal article" date="2016" name="Sci. Rep.">
        <title>Molecular characterization of firefly nuptial gifts: a multi-omics approach sheds light on postcopulatory sexual selection.</title>
        <authorList>
            <person name="Al-Wathiqui N."/>
            <person name="Fallon T.R."/>
            <person name="South A."/>
            <person name="Weng J.K."/>
            <person name="Lewis S.M."/>
        </authorList>
    </citation>
    <scope>NUCLEOTIDE SEQUENCE</scope>
</reference>
<dbReference type="SUPFAM" id="SSF53098">
    <property type="entry name" value="Ribonuclease H-like"/>
    <property type="match status" value="1"/>
</dbReference>
<dbReference type="EMBL" id="GEZM01087213">
    <property type="protein sequence ID" value="JAV58839.1"/>
    <property type="molecule type" value="Transcribed_RNA"/>
</dbReference>
<dbReference type="Gene3D" id="3.30.420.10">
    <property type="entry name" value="Ribonuclease H-like superfamily/Ribonuclease H"/>
    <property type="match status" value="1"/>
</dbReference>
<evidence type="ECO:0000313" key="4">
    <source>
        <dbReference type="Proteomes" id="UP000327044"/>
    </source>
</evidence>
<proteinExistence type="predicted"/>
<dbReference type="AlphaFoldDB" id="A0A1Y1KES2"/>
<sequence>MATINAFTLQTSDLFEYGVTFVPNLGSTAKESFLKRHFLKVGNVYFYQHDIVRTFAQLETKNMECVLYNRNMHCNVTMSLKLLRKRKIDIDLVKMCLKDVCELVPLPELPGDNPNVRIIPKFSYSIHESDSILLFIYCCYYQVQCENLRDAMSKYKKPHDDAFYHRAVEFFLKKTYIYNDLDDKVYRFKTINWETNSITLDPFFESAKLEHLHVAEERAYEEAPTDVRDNLNKLITNDNFGLAMAEVRVKTEALPLETIVFGDGVSYTCTNWKEHVCNNEVLSSVDLWCWVIMYETKDESFARNCVKIMQEIQEDTGIEIGNPLFLPIGGRTKTAYKTALSSIESKDLQLVVVVLNETCNNPRAFIKRMCFVENPVPCHIISSKNALGRDEIHRITLTINAKLGGSLWCVTLPRFIMICSIDTYVGFDDTSRPVCSFVCNLGDDTIQWYSKATFCKGDLIGHLKRCLIDIVHKYSEMNGYPPKEIIIYHSNNWLSTSEISTMYDGLHLDEIVFSVILVSSVPRVEIVKSEGKVLPGTVLNNVLNTNFVDFALMSSAANFEIPPATHYTILRRVKNTSLSFLQQLTYKLCYIYYKKMEVSDMPAPCIYARKLSKLVTEEIFDIPSCILDMYLYYI</sequence>
<dbReference type="Proteomes" id="UP000327044">
    <property type="component" value="Unassembled WGS sequence"/>
</dbReference>
<dbReference type="InterPro" id="IPR012337">
    <property type="entry name" value="RNaseH-like_sf"/>
</dbReference>
<reference evidence="3" key="3">
    <citation type="submission" date="2019-08" db="EMBL/GenBank/DDBJ databases">
        <authorList>
            <consortium name="Photinus pyralis genome working group"/>
            <person name="Fallon T.R."/>
            <person name="Sander Lower S.E."/>
            <person name="Weng J.-K."/>
        </authorList>
    </citation>
    <scope>NUCLEOTIDE SEQUENCE</scope>
    <source>
        <strain evidence="3">1611_PpyrPB1</strain>
        <tissue evidence="3">Whole body</tissue>
    </source>
</reference>
<gene>
    <name evidence="3" type="ORF">PPYR_14449</name>
</gene>
<name>A0A1Y1KES2_PHOPY</name>
<dbReference type="Pfam" id="PF02171">
    <property type="entry name" value="Piwi"/>
    <property type="match status" value="1"/>
</dbReference>
<dbReference type="GO" id="GO:0003676">
    <property type="term" value="F:nucleic acid binding"/>
    <property type="evidence" value="ECO:0007669"/>
    <property type="project" value="InterPro"/>
</dbReference>
<dbReference type="EMBL" id="VVIM01000010">
    <property type="protein sequence ID" value="KAB0792490.1"/>
    <property type="molecule type" value="Genomic_DNA"/>
</dbReference>
<dbReference type="EMBL" id="GEZM01087212">
    <property type="protein sequence ID" value="JAV58841.1"/>
    <property type="molecule type" value="Transcribed_RNA"/>
</dbReference>
<evidence type="ECO:0000313" key="2">
    <source>
        <dbReference type="EMBL" id="JAV58841.1"/>
    </source>
</evidence>
<organism evidence="2">
    <name type="scientific">Photinus pyralis</name>
    <name type="common">Common eastern firefly</name>
    <name type="synonym">Lampyris pyralis</name>
    <dbReference type="NCBI Taxonomy" id="7054"/>
    <lineage>
        <taxon>Eukaryota</taxon>
        <taxon>Metazoa</taxon>
        <taxon>Ecdysozoa</taxon>
        <taxon>Arthropoda</taxon>
        <taxon>Hexapoda</taxon>
        <taxon>Insecta</taxon>
        <taxon>Pterygota</taxon>
        <taxon>Neoptera</taxon>
        <taxon>Endopterygota</taxon>
        <taxon>Coleoptera</taxon>
        <taxon>Polyphaga</taxon>
        <taxon>Elateriformia</taxon>
        <taxon>Elateroidea</taxon>
        <taxon>Lampyridae</taxon>
        <taxon>Lampyrinae</taxon>
        <taxon>Photinus</taxon>
    </lineage>
</organism>
<reference evidence="3 4" key="2">
    <citation type="journal article" date="2018" name="Elife">
        <title>Firefly genomes illuminate parallel origins of bioluminescence in beetles.</title>
        <authorList>
            <person name="Fallon T.R."/>
            <person name="Lower S.E."/>
            <person name="Chang C.H."/>
            <person name="Bessho-Uehara M."/>
            <person name="Martin G.J."/>
            <person name="Bewick A.J."/>
            <person name="Behringer M."/>
            <person name="Debat H.J."/>
            <person name="Wong I."/>
            <person name="Day J.C."/>
            <person name="Suvorov A."/>
            <person name="Silva C.J."/>
            <person name="Stanger-Hall K.F."/>
            <person name="Hall D.W."/>
            <person name="Schmitz R.J."/>
            <person name="Nelson D.R."/>
            <person name="Lewis S.M."/>
            <person name="Shigenobu S."/>
            <person name="Bybee S.M."/>
            <person name="Larracuente A.M."/>
            <person name="Oba Y."/>
            <person name="Weng J.K."/>
        </authorList>
    </citation>
    <scope>NUCLEOTIDE SEQUENCE [LARGE SCALE GENOMIC DNA]</scope>
    <source>
        <strain evidence="3">1611_PpyrPB1</strain>
        <tissue evidence="3">Whole body</tissue>
    </source>
</reference>
<dbReference type="PROSITE" id="PS50822">
    <property type="entry name" value="PIWI"/>
    <property type="match status" value="1"/>
</dbReference>
<accession>A0A1Y1KES2</accession>
<evidence type="ECO:0000259" key="1">
    <source>
        <dbReference type="PROSITE" id="PS50822"/>
    </source>
</evidence>
<dbReference type="PANTHER" id="PTHR22891">
    <property type="entry name" value="EUKARYOTIC TRANSLATION INITIATION FACTOR 2C"/>
    <property type="match status" value="1"/>
</dbReference>
<dbReference type="EMBL" id="GEZM01087214">
    <property type="protein sequence ID" value="JAV58838.1"/>
    <property type="molecule type" value="Transcribed_RNA"/>
</dbReference>
<dbReference type="SMART" id="SM00950">
    <property type="entry name" value="Piwi"/>
    <property type="match status" value="1"/>
</dbReference>